<dbReference type="EMBL" id="JAECZO010000168">
    <property type="protein sequence ID" value="KAK7198696.1"/>
    <property type="molecule type" value="Genomic_DNA"/>
</dbReference>
<keyword evidence="3" id="KW-1185">Reference proteome</keyword>
<evidence type="ECO:0000313" key="3">
    <source>
        <dbReference type="Proteomes" id="UP001430356"/>
    </source>
</evidence>
<comment type="caution">
    <text evidence="2">The sequence shown here is derived from an EMBL/GenBank/DDBJ whole genome shotgun (WGS) entry which is preliminary data.</text>
</comment>
<dbReference type="AlphaFoldDB" id="A0AAW0EYX4"/>
<name>A0AAW0EYX4_9TRYP</name>
<dbReference type="Proteomes" id="UP001430356">
    <property type="component" value="Unassembled WGS sequence"/>
</dbReference>
<evidence type="ECO:0000313" key="2">
    <source>
        <dbReference type="EMBL" id="KAK7198696.1"/>
    </source>
</evidence>
<sequence>MTPLVPATRSTAARMGRRSSSSSPCHRAISSLLLLGVVVAVAALSALATPAAAAAASTSATAARFPRTTLASPECAGYAAYFPYAQTSRRCPIRDMCVTRTHCCASPSVTDLSTCLDITSFQCDVAAVCANYTSSSSSSSSSLAAAPWYPQTHDFGASLTCCRDVPSTTQAPARPPLDGWSAAADSRSSGDGEELTPAATCAAETATACPVVMQFAPLIRAFCNSAIPATYSDAFLNANAAHLCCEYAAGPGGNRTAAGVGKAACGASLLDLPPTGLYHCAFDLRGSSKVCCNGRIDDDGSGAPAQSNSDDAPRVFTYVSAECLFDPDQQGNGAESPAASRRSLLTVVVMATVAVYACL</sequence>
<gene>
    <name evidence="2" type="ORF">NESM_000833500</name>
</gene>
<feature type="region of interest" description="Disordered" evidence="1">
    <location>
        <begin position="1"/>
        <end position="24"/>
    </location>
</feature>
<organism evidence="2 3">
    <name type="scientific">Novymonas esmeraldas</name>
    <dbReference type="NCBI Taxonomy" id="1808958"/>
    <lineage>
        <taxon>Eukaryota</taxon>
        <taxon>Discoba</taxon>
        <taxon>Euglenozoa</taxon>
        <taxon>Kinetoplastea</taxon>
        <taxon>Metakinetoplastina</taxon>
        <taxon>Trypanosomatida</taxon>
        <taxon>Trypanosomatidae</taxon>
        <taxon>Novymonas</taxon>
    </lineage>
</organism>
<feature type="compositionally biased region" description="Low complexity" evidence="1">
    <location>
        <begin position="178"/>
        <end position="189"/>
    </location>
</feature>
<feature type="region of interest" description="Disordered" evidence="1">
    <location>
        <begin position="168"/>
        <end position="192"/>
    </location>
</feature>
<feature type="compositionally biased region" description="Low complexity" evidence="1">
    <location>
        <begin position="9"/>
        <end position="24"/>
    </location>
</feature>
<protein>
    <submittedName>
        <fullName evidence="2">Uncharacterized protein</fullName>
    </submittedName>
</protein>
<accession>A0AAW0EYX4</accession>
<proteinExistence type="predicted"/>
<evidence type="ECO:0000256" key="1">
    <source>
        <dbReference type="SAM" id="MobiDB-lite"/>
    </source>
</evidence>
<reference evidence="2 3" key="1">
    <citation type="journal article" date="2021" name="MBio">
        <title>A New Model Trypanosomatid, Novymonas esmeraldas: Genomic Perception of Its 'Candidatus Pandoraea novymonadis' Endosymbiont.</title>
        <authorList>
            <person name="Zakharova A."/>
            <person name="Saura A."/>
            <person name="Butenko A."/>
            <person name="Podesvova L."/>
            <person name="Warmusova S."/>
            <person name="Kostygov A.Y."/>
            <person name="Nenarokova A."/>
            <person name="Lukes J."/>
            <person name="Opperdoes F.R."/>
            <person name="Yurchenko V."/>
        </authorList>
    </citation>
    <scope>NUCLEOTIDE SEQUENCE [LARGE SCALE GENOMIC DNA]</scope>
    <source>
        <strain evidence="2 3">E262AT.01</strain>
    </source>
</reference>